<evidence type="ECO:0000259" key="2">
    <source>
        <dbReference type="Pfam" id="PF18962"/>
    </source>
</evidence>
<organism evidence="3 4">
    <name type="scientific">Terrimonas rubra</name>
    <dbReference type="NCBI Taxonomy" id="1035890"/>
    <lineage>
        <taxon>Bacteria</taxon>
        <taxon>Pseudomonadati</taxon>
        <taxon>Bacteroidota</taxon>
        <taxon>Chitinophagia</taxon>
        <taxon>Chitinophagales</taxon>
        <taxon>Chitinophagaceae</taxon>
        <taxon>Terrimonas</taxon>
    </lineage>
</organism>
<feature type="signal peptide" evidence="1">
    <location>
        <begin position="1"/>
        <end position="26"/>
    </location>
</feature>
<sequence>MNLKVTQLRKTIGLVLLSAVSLQAGAQNLIVNPSAESAIASPWVVANAISACAGGTQWRMVQGQSGYPNAQHGSYFFQTGCGGTIGNSYELYQDINMSSRITPIDANALTVNFSGYMQSYNQSPVDETRMIVEFRSAGGTVLDSYDTGVRSVVSVWTQYANTRTAPVGTRTIRIRLIGIARNGNALDAYFDNLSLTVSTTLPVTLQNFTATAQQESVKLAWTTSSETNNKGFSIERSNNGQNWNNIGFVAAQTGIAGDKTYSFTDNAPVAGNNYYRLKQEDLDGVYTYSGIQTVQFSGKARSFIFPNPVQETLNFSTGMISPKVKVMNTEGKVILIHTGTQRQVNVSQLVTGIYYLVLEDGTRKEVLKFMKQ</sequence>
<gene>
    <name evidence="3" type="ORF">ACFS6H_02200</name>
</gene>
<reference evidence="4" key="1">
    <citation type="journal article" date="2019" name="Int. J. Syst. Evol. Microbiol.">
        <title>The Global Catalogue of Microorganisms (GCM) 10K type strain sequencing project: providing services to taxonomists for standard genome sequencing and annotation.</title>
        <authorList>
            <consortium name="The Broad Institute Genomics Platform"/>
            <consortium name="The Broad Institute Genome Sequencing Center for Infectious Disease"/>
            <person name="Wu L."/>
            <person name="Ma J."/>
        </authorList>
    </citation>
    <scope>NUCLEOTIDE SEQUENCE [LARGE SCALE GENOMIC DNA]</scope>
    <source>
        <strain evidence="4">KCTC 23299</strain>
    </source>
</reference>
<dbReference type="Gene3D" id="2.60.40.10">
    <property type="entry name" value="Immunoglobulins"/>
    <property type="match status" value="1"/>
</dbReference>
<evidence type="ECO:0000313" key="4">
    <source>
        <dbReference type="Proteomes" id="UP001597511"/>
    </source>
</evidence>
<evidence type="ECO:0000256" key="1">
    <source>
        <dbReference type="SAM" id="SignalP"/>
    </source>
</evidence>
<proteinExistence type="predicted"/>
<dbReference type="Pfam" id="PF18962">
    <property type="entry name" value="Por_Secre_tail"/>
    <property type="match status" value="1"/>
</dbReference>
<evidence type="ECO:0000313" key="3">
    <source>
        <dbReference type="EMBL" id="MFD2918502.1"/>
    </source>
</evidence>
<dbReference type="RefSeq" id="WP_386094750.1">
    <property type="nucleotide sequence ID" value="NZ_JBHUOZ010000001.1"/>
</dbReference>
<keyword evidence="1" id="KW-0732">Signal</keyword>
<feature type="chain" id="PRO_5047423737" evidence="1">
    <location>
        <begin position="27"/>
        <end position="372"/>
    </location>
</feature>
<feature type="domain" description="Secretion system C-terminal sorting" evidence="2">
    <location>
        <begin position="304"/>
        <end position="368"/>
    </location>
</feature>
<dbReference type="Proteomes" id="UP001597511">
    <property type="component" value="Unassembled WGS sequence"/>
</dbReference>
<dbReference type="InterPro" id="IPR013783">
    <property type="entry name" value="Ig-like_fold"/>
</dbReference>
<protein>
    <submittedName>
        <fullName evidence="3">T9SS type A sorting domain-containing protein</fullName>
    </submittedName>
</protein>
<dbReference type="InterPro" id="IPR026444">
    <property type="entry name" value="Secre_tail"/>
</dbReference>
<keyword evidence="4" id="KW-1185">Reference proteome</keyword>
<dbReference type="Gene3D" id="2.60.120.260">
    <property type="entry name" value="Galactose-binding domain-like"/>
    <property type="match status" value="1"/>
</dbReference>
<dbReference type="NCBIfam" id="TIGR04183">
    <property type="entry name" value="Por_Secre_tail"/>
    <property type="match status" value="1"/>
</dbReference>
<comment type="caution">
    <text evidence="3">The sequence shown here is derived from an EMBL/GenBank/DDBJ whole genome shotgun (WGS) entry which is preliminary data.</text>
</comment>
<accession>A0ABW5ZZU3</accession>
<name>A0ABW5ZZU3_9BACT</name>
<dbReference type="EMBL" id="JBHUOZ010000001">
    <property type="protein sequence ID" value="MFD2918502.1"/>
    <property type="molecule type" value="Genomic_DNA"/>
</dbReference>